<keyword evidence="3" id="KW-1185">Reference proteome</keyword>
<protein>
    <submittedName>
        <fullName evidence="2">Uncharacterized protein</fullName>
    </submittedName>
</protein>
<name>A0ABR6EB75_9ACTN</name>
<comment type="caution">
    <text evidence="2">The sequence shown here is derived from an EMBL/GenBank/DDBJ whole genome shotgun (WGS) entry which is preliminary data.</text>
</comment>
<feature type="chain" id="PRO_5046343515" evidence="1">
    <location>
        <begin position="33"/>
        <end position="157"/>
    </location>
</feature>
<dbReference type="RefSeq" id="WP_182853855.1">
    <property type="nucleotide sequence ID" value="NZ_WMLF01000018.1"/>
</dbReference>
<feature type="signal peptide" evidence="1">
    <location>
        <begin position="1"/>
        <end position="32"/>
    </location>
</feature>
<sequence>MTDRVRNGRRFAIAAPLLLVPTLLAAAPTAGAAEQAPVAPAVAEASADQAADVGALRCSGKAVGLPFKWGKVSKTCSRTSAPTEKSMPVRWSVQSGTNQSACVQARMGDDRKPREWQSVGCGKKGDGKIKWDPNTMSMLEVRVKSMSPVHIATVSYY</sequence>
<evidence type="ECO:0000256" key="1">
    <source>
        <dbReference type="SAM" id="SignalP"/>
    </source>
</evidence>
<gene>
    <name evidence="2" type="ORF">GL263_02385</name>
</gene>
<accession>A0ABR6EB75</accession>
<proteinExistence type="predicted"/>
<reference evidence="3" key="1">
    <citation type="journal article" date="2020" name="Syst. Appl. Microbiol.">
        <title>Streptomyces alkaliterrae sp. nov., isolated from an alkaline soil, and emended descriptions of Streptomyces alkaliphilus, Streptomyces calidiresistens and Streptomyces durbertensis.</title>
        <authorList>
            <person name="Swiecimska M."/>
            <person name="Golinska P."/>
            <person name="Nouioui I."/>
            <person name="Wypij M."/>
            <person name="Rai M."/>
            <person name="Sangal V."/>
            <person name="Goodfellow M."/>
        </authorList>
    </citation>
    <scope>NUCLEOTIDE SEQUENCE [LARGE SCALE GENOMIC DNA]</scope>
    <source>
        <strain evidence="3">DSM 104538</strain>
    </source>
</reference>
<evidence type="ECO:0000313" key="3">
    <source>
        <dbReference type="Proteomes" id="UP000766698"/>
    </source>
</evidence>
<organism evidence="2 3">
    <name type="scientific">Streptomyces durbertensis</name>
    <dbReference type="NCBI Taxonomy" id="2448886"/>
    <lineage>
        <taxon>Bacteria</taxon>
        <taxon>Bacillati</taxon>
        <taxon>Actinomycetota</taxon>
        <taxon>Actinomycetes</taxon>
        <taxon>Kitasatosporales</taxon>
        <taxon>Streptomycetaceae</taxon>
        <taxon>Streptomyces</taxon>
    </lineage>
</organism>
<keyword evidence="1" id="KW-0732">Signal</keyword>
<dbReference type="Proteomes" id="UP000766698">
    <property type="component" value="Unassembled WGS sequence"/>
</dbReference>
<evidence type="ECO:0000313" key="2">
    <source>
        <dbReference type="EMBL" id="MBB1242428.1"/>
    </source>
</evidence>
<dbReference type="EMBL" id="WMLF01000018">
    <property type="protein sequence ID" value="MBB1242428.1"/>
    <property type="molecule type" value="Genomic_DNA"/>
</dbReference>